<evidence type="ECO:0000313" key="3">
    <source>
        <dbReference type="Proteomes" id="UP000799118"/>
    </source>
</evidence>
<keyword evidence="1" id="KW-0732">Signal</keyword>
<evidence type="ECO:0000313" key="2">
    <source>
        <dbReference type="EMBL" id="KAE9401174.1"/>
    </source>
</evidence>
<name>A0A6A4HW92_9AGAR</name>
<accession>A0A6A4HW92</accession>
<keyword evidence="3" id="KW-1185">Reference proteome</keyword>
<reference evidence="2" key="1">
    <citation type="journal article" date="2019" name="Environ. Microbiol.">
        <title>Fungal ecological strategies reflected in gene transcription - a case study of two litter decomposers.</title>
        <authorList>
            <person name="Barbi F."/>
            <person name="Kohler A."/>
            <person name="Barry K."/>
            <person name="Baskaran P."/>
            <person name="Daum C."/>
            <person name="Fauchery L."/>
            <person name="Ihrmark K."/>
            <person name="Kuo A."/>
            <person name="LaButti K."/>
            <person name="Lipzen A."/>
            <person name="Morin E."/>
            <person name="Grigoriev I.V."/>
            <person name="Henrissat B."/>
            <person name="Lindahl B."/>
            <person name="Martin F."/>
        </authorList>
    </citation>
    <scope>NUCLEOTIDE SEQUENCE</scope>
    <source>
        <strain evidence="2">JB14</strain>
    </source>
</reference>
<dbReference type="Proteomes" id="UP000799118">
    <property type="component" value="Unassembled WGS sequence"/>
</dbReference>
<gene>
    <name evidence="2" type="ORF">BT96DRAFT_919009</name>
</gene>
<evidence type="ECO:0000256" key="1">
    <source>
        <dbReference type="SAM" id="SignalP"/>
    </source>
</evidence>
<protein>
    <submittedName>
        <fullName evidence="2">Uncharacterized protein</fullName>
    </submittedName>
</protein>
<feature type="chain" id="PRO_5025408641" evidence="1">
    <location>
        <begin position="17"/>
        <end position="68"/>
    </location>
</feature>
<feature type="signal peptide" evidence="1">
    <location>
        <begin position="1"/>
        <end position="16"/>
    </location>
</feature>
<proteinExistence type="predicted"/>
<organism evidence="2 3">
    <name type="scientific">Gymnopus androsaceus JB14</name>
    <dbReference type="NCBI Taxonomy" id="1447944"/>
    <lineage>
        <taxon>Eukaryota</taxon>
        <taxon>Fungi</taxon>
        <taxon>Dikarya</taxon>
        <taxon>Basidiomycota</taxon>
        <taxon>Agaricomycotina</taxon>
        <taxon>Agaricomycetes</taxon>
        <taxon>Agaricomycetidae</taxon>
        <taxon>Agaricales</taxon>
        <taxon>Marasmiineae</taxon>
        <taxon>Omphalotaceae</taxon>
        <taxon>Gymnopus</taxon>
    </lineage>
</organism>
<dbReference type="AlphaFoldDB" id="A0A6A4HW92"/>
<sequence>MRFYITIVALLCTVIAFPIARVDPDRLDIEVVAENASRRSDSICDAQVACIESTGGRLLGPDPQNHGH</sequence>
<dbReference type="EMBL" id="ML769449">
    <property type="protein sequence ID" value="KAE9401174.1"/>
    <property type="molecule type" value="Genomic_DNA"/>
</dbReference>